<protein>
    <submittedName>
        <fullName evidence="1">Uncharacterized protein</fullName>
    </submittedName>
</protein>
<evidence type="ECO:0000313" key="2">
    <source>
        <dbReference type="Proteomes" id="UP000256923"/>
    </source>
</evidence>
<dbReference type="EMBL" id="CP034673">
    <property type="protein sequence ID" value="AZS27365.1"/>
    <property type="molecule type" value="Genomic_DNA"/>
</dbReference>
<accession>A0A7U5NDS8</accession>
<dbReference type="Proteomes" id="UP000256923">
    <property type="component" value="Chromosome 2"/>
</dbReference>
<reference evidence="1 2" key="1">
    <citation type="submission" date="2018-12" db="EMBL/GenBank/DDBJ databases">
        <title>Characterization and Draft Genome of Vibrio anguillarum J360 Marine Pathogen Isolated from an Outbreak in Lumpfish (Cyclopterus lumpus).</title>
        <authorList>
            <person name="Vasquez J.I."/>
            <person name="Cao T."/>
            <person name="Chakraborty S."/>
            <person name="Gnanagobal H."/>
            <person name="Wescot J."/>
            <person name="Boyce D."/>
            <person name="Santander J."/>
        </authorList>
    </citation>
    <scope>NUCLEOTIDE SEQUENCE [LARGE SCALE GENOMIC DNA]</scope>
    <source>
        <strain evidence="1 2">J360</strain>
    </source>
</reference>
<sequence>MSCKHPAGVACRCNLKGDCLVRYQITSDAGLFEFKNGDVGTRTVKLVDKGEGTSVNIAIEGSCVNHLSSCPTGYLSDNIAYSEALSASQCKNHTLYYRAIPSERMGLLGAIQNLLSENKATALSHTRYKVCITQCAGKPQAEQTLWLSPPISYLLGPIPNDTFIDVYPQLTLKPKLTLAGKHIKKSISDEDRHKAYQYKESTGQLDGLSIPTKEIEKGFSLSGSLSINEGSQITQYGVGYTHTDSNIPGKPSTRDLDTEFEGIKKKMKLVKAATQMVEQIQSGLYTEKAGKSEVKLYHFDFQPPSLSLEGEQTVNVANNGLDVDGKVTLGLDPLIGFELKLDMLMAAAMYFKLGNVAQTVREKAAELEQRVKEGKAGAYAGAEFDITLKAALSAKGSIQYTPQKAPTYDFEAEVEMPIKGDLNARSGLRVWMMEGAFNVNVESNVNAKGMLALTTETKDPNARVELVFYHGGIWAEVNIEKSLTFNGDKSDSSNGDVGLDGLQTKNKVQSDAIPQKHRWDWVDAMDKQHSPYRVTVIG</sequence>
<dbReference type="AlphaFoldDB" id="A0A7U5NDS8"/>
<evidence type="ECO:0000313" key="1">
    <source>
        <dbReference type="EMBL" id="AZS27365.1"/>
    </source>
</evidence>
<proteinExistence type="predicted"/>
<gene>
    <name evidence="1" type="ORF">DYL72_21105</name>
</gene>
<dbReference type="RefSeq" id="WP_095661392.1">
    <property type="nucleotide sequence ID" value="NZ_CP023055.1"/>
</dbReference>
<name>A0A7U5NDS8_VIBAN</name>
<organism evidence="1 2">
    <name type="scientific">Vibrio anguillarum</name>
    <name type="common">Listonella anguillarum</name>
    <dbReference type="NCBI Taxonomy" id="55601"/>
    <lineage>
        <taxon>Bacteria</taxon>
        <taxon>Pseudomonadati</taxon>
        <taxon>Pseudomonadota</taxon>
        <taxon>Gammaproteobacteria</taxon>
        <taxon>Vibrionales</taxon>
        <taxon>Vibrionaceae</taxon>
        <taxon>Vibrio</taxon>
    </lineage>
</organism>